<name>A0ABW8R9R0_9BACI</name>
<dbReference type="Pfam" id="PF05048">
    <property type="entry name" value="NosD"/>
    <property type="match status" value="1"/>
</dbReference>
<keyword evidence="1" id="KW-0472">Membrane</keyword>
<proteinExistence type="predicted"/>
<keyword evidence="1" id="KW-1133">Transmembrane helix</keyword>
<keyword evidence="1" id="KW-0812">Transmembrane</keyword>
<feature type="transmembrane region" description="Helical" evidence="1">
    <location>
        <begin position="405"/>
        <end position="424"/>
    </location>
</feature>
<dbReference type="NCBIfam" id="TIGR03804">
    <property type="entry name" value="para_beta_helix"/>
    <property type="match status" value="2"/>
</dbReference>
<dbReference type="Gene3D" id="2.160.20.10">
    <property type="entry name" value="Single-stranded right-handed beta-helix, Pectin lyase-like"/>
    <property type="match status" value="1"/>
</dbReference>
<sequence>MNMKVLLKLILFVGMISLVGGKETSANGSLQAQINAVPAGGTLKIVAGTYQEQIVLNKPIVLEAENGTVLKACTSKPAITIKGKSVTVKGLQITSCKKDKGTAVIKMSGKNHHLEDVTLKMWKSGITLDKVEKTSFRNLRLSGNGKGNGFDLWDSHHNTFEGIKIEHVQDGFYLENSHYNTFTGNTISNSRYGLHVMFSDNITANENVSTQNYTGAMVMGTNHSVIAENQLLENNQNVNAQGLLLYDVHNSTVHHNRITDNRVGMFIEDSRGNEITDNEITANFVGAQINRIENNVITGNAFISNVNDFQATDGNDNTIQHNYWDAAMKLDIDGDGKSNLPHSADPFFLNLARETPPYQLFFQHPGMMLLQKMLKSPANMLVTDQEPLMKNELNNQQQSEQPETIFWGICLSMTFVSLLVIYFGRKRT</sequence>
<accession>A0ABW8R9R0</accession>
<comment type="caution">
    <text evidence="3">The sequence shown here is derived from an EMBL/GenBank/DDBJ whole genome shotgun (WGS) entry which is preliminary data.</text>
</comment>
<dbReference type="InterPro" id="IPR012334">
    <property type="entry name" value="Pectin_lyas_fold"/>
</dbReference>
<evidence type="ECO:0000256" key="1">
    <source>
        <dbReference type="SAM" id="Phobius"/>
    </source>
</evidence>
<protein>
    <submittedName>
        <fullName evidence="3">Nitrous oxide reductase family maturation protein NosD</fullName>
    </submittedName>
</protein>
<dbReference type="EMBL" id="JBJHQH010000001">
    <property type="protein sequence ID" value="MFK9090184.1"/>
    <property type="molecule type" value="Genomic_DNA"/>
</dbReference>
<dbReference type="InterPro" id="IPR006626">
    <property type="entry name" value="PbH1"/>
</dbReference>
<dbReference type="RefSeq" id="WP_406578884.1">
    <property type="nucleotide sequence ID" value="NZ_JBJHQH010000001.1"/>
</dbReference>
<evidence type="ECO:0000313" key="4">
    <source>
        <dbReference type="Proteomes" id="UP001623041"/>
    </source>
</evidence>
<dbReference type="InterPro" id="IPR007742">
    <property type="entry name" value="NosD_dom"/>
</dbReference>
<evidence type="ECO:0000313" key="3">
    <source>
        <dbReference type="EMBL" id="MFK9090184.1"/>
    </source>
</evidence>
<feature type="domain" description="Periplasmic copper-binding protein NosD beta helix" evidence="2">
    <location>
        <begin position="143"/>
        <end position="326"/>
    </location>
</feature>
<dbReference type="Proteomes" id="UP001623041">
    <property type="component" value="Unassembled WGS sequence"/>
</dbReference>
<dbReference type="SMART" id="SM00710">
    <property type="entry name" value="PbH1"/>
    <property type="match status" value="5"/>
</dbReference>
<dbReference type="InterPro" id="IPR022441">
    <property type="entry name" value="Para_beta_helix_rpt-2"/>
</dbReference>
<dbReference type="SUPFAM" id="SSF51126">
    <property type="entry name" value="Pectin lyase-like"/>
    <property type="match status" value="1"/>
</dbReference>
<organism evidence="3 4">
    <name type="scientific">Bacillus salipaludis</name>
    <dbReference type="NCBI Taxonomy" id="2547811"/>
    <lineage>
        <taxon>Bacteria</taxon>
        <taxon>Bacillati</taxon>
        <taxon>Bacillota</taxon>
        <taxon>Bacilli</taxon>
        <taxon>Bacillales</taxon>
        <taxon>Bacillaceae</taxon>
        <taxon>Bacillus</taxon>
    </lineage>
</organism>
<reference evidence="3 4" key="1">
    <citation type="submission" date="2024-11" db="EMBL/GenBank/DDBJ databases">
        <authorList>
            <person name="Lucas J.A."/>
        </authorList>
    </citation>
    <scope>NUCLEOTIDE SEQUENCE [LARGE SCALE GENOMIC DNA]</scope>
    <source>
        <strain evidence="3 4">Z 5.4</strain>
    </source>
</reference>
<dbReference type="InterPro" id="IPR011050">
    <property type="entry name" value="Pectin_lyase_fold/virulence"/>
</dbReference>
<gene>
    <name evidence="3" type="ORF">ACJEBI_01645</name>
</gene>
<evidence type="ECO:0000259" key="2">
    <source>
        <dbReference type="Pfam" id="PF05048"/>
    </source>
</evidence>
<keyword evidence="4" id="KW-1185">Reference proteome</keyword>